<dbReference type="GO" id="GO:0008270">
    <property type="term" value="F:zinc ion binding"/>
    <property type="evidence" value="ECO:0007669"/>
    <property type="project" value="InterPro"/>
</dbReference>
<keyword evidence="3 7" id="KW-0547">Nucleotide-binding</keyword>
<feature type="domain" description="Glutamyl/glutaminyl-tRNA synthetase class Ib catalytic" evidence="9">
    <location>
        <begin position="104"/>
        <end position="380"/>
    </location>
</feature>
<dbReference type="GO" id="GO:0005524">
    <property type="term" value="F:ATP binding"/>
    <property type="evidence" value="ECO:0007669"/>
    <property type="project" value="UniProtKB-KW"/>
</dbReference>
<dbReference type="Proteomes" id="UP000749293">
    <property type="component" value="Unassembled WGS sequence"/>
</dbReference>
<reference evidence="10" key="1">
    <citation type="submission" date="2020-03" db="EMBL/GenBank/DDBJ databases">
        <title>Site-based positive gene gene selection in Geosmithia morbida across the United States reveals a broad range of putative effectors and factors for local host and environmental adapation.</title>
        <authorList>
            <person name="Onufrak A."/>
            <person name="Murdoch R.W."/>
            <person name="Gazis R."/>
            <person name="Huff M."/>
            <person name="Staton M."/>
            <person name="Klingeman W."/>
            <person name="Hadziabdic D."/>
        </authorList>
    </citation>
    <scope>NUCLEOTIDE SEQUENCE</scope>
    <source>
        <strain evidence="10">1262</strain>
    </source>
</reference>
<dbReference type="OrthoDB" id="428822at2759"/>
<feature type="compositionally biased region" description="Low complexity" evidence="8">
    <location>
        <begin position="73"/>
        <end position="83"/>
    </location>
</feature>
<dbReference type="GO" id="GO:0006424">
    <property type="term" value="P:glutamyl-tRNA aminoacylation"/>
    <property type="evidence" value="ECO:0007669"/>
    <property type="project" value="InterPro"/>
</dbReference>
<proteinExistence type="inferred from homology"/>
<dbReference type="InterPro" id="IPR049940">
    <property type="entry name" value="GluQ/Sye"/>
</dbReference>
<dbReference type="EMBL" id="JAANYQ010000021">
    <property type="protein sequence ID" value="KAF4119737.1"/>
    <property type="molecule type" value="Genomic_DNA"/>
</dbReference>
<dbReference type="RefSeq" id="XP_035318389.1">
    <property type="nucleotide sequence ID" value="XM_035466378.1"/>
</dbReference>
<evidence type="ECO:0000256" key="6">
    <source>
        <dbReference type="ARBA" id="ARBA00030865"/>
    </source>
</evidence>
<dbReference type="CDD" id="cd00808">
    <property type="entry name" value="GluRS_core"/>
    <property type="match status" value="1"/>
</dbReference>
<dbReference type="GeneID" id="55970631"/>
<keyword evidence="5 7" id="KW-0030">Aminoacyl-tRNA synthetase</keyword>
<keyword evidence="7" id="KW-0648">Protein biosynthesis</keyword>
<protein>
    <recommendedName>
        <fullName evidence="1">glutamate--tRNA ligase</fullName>
        <ecNumber evidence="1">6.1.1.17</ecNumber>
    </recommendedName>
    <alternativeName>
        <fullName evidence="6">Glutamyl-tRNA synthetase</fullName>
    </alternativeName>
</protein>
<evidence type="ECO:0000256" key="2">
    <source>
        <dbReference type="ARBA" id="ARBA00022598"/>
    </source>
</evidence>
<evidence type="ECO:0000256" key="7">
    <source>
        <dbReference type="RuleBase" id="RU363037"/>
    </source>
</evidence>
<evidence type="ECO:0000256" key="3">
    <source>
        <dbReference type="ARBA" id="ARBA00022741"/>
    </source>
</evidence>
<evidence type="ECO:0000256" key="5">
    <source>
        <dbReference type="ARBA" id="ARBA00023146"/>
    </source>
</evidence>
<comment type="similarity">
    <text evidence="7">Belongs to the class-I aminoacyl-tRNA synthetase family.</text>
</comment>
<dbReference type="SUPFAM" id="SSF52374">
    <property type="entry name" value="Nucleotidylyl transferase"/>
    <property type="match status" value="1"/>
</dbReference>
<dbReference type="InterPro" id="IPR000924">
    <property type="entry name" value="Glu/Gln-tRNA-synth"/>
</dbReference>
<keyword evidence="4 7" id="KW-0067">ATP-binding</keyword>
<dbReference type="AlphaFoldDB" id="A0A9P4YQ35"/>
<dbReference type="PANTHER" id="PTHR43311">
    <property type="entry name" value="GLUTAMATE--TRNA LIGASE"/>
    <property type="match status" value="1"/>
</dbReference>
<dbReference type="InterPro" id="IPR033910">
    <property type="entry name" value="GluRS_core"/>
</dbReference>
<feature type="region of interest" description="Disordered" evidence="8">
    <location>
        <begin position="35"/>
        <end position="96"/>
    </location>
</feature>
<name>A0A9P4YQ35_9HYPO</name>
<feature type="compositionally biased region" description="Low complexity" evidence="8">
    <location>
        <begin position="35"/>
        <end position="52"/>
    </location>
</feature>
<evidence type="ECO:0000313" key="11">
    <source>
        <dbReference type="Proteomes" id="UP000749293"/>
    </source>
</evidence>
<keyword evidence="11" id="KW-1185">Reference proteome</keyword>
<keyword evidence="2 7" id="KW-0436">Ligase</keyword>
<evidence type="ECO:0000256" key="1">
    <source>
        <dbReference type="ARBA" id="ARBA00012835"/>
    </source>
</evidence>
<sequence>MTSLSRGIQISRALRCPQCHGRAWLFPQRRLFSLSPSTLNSSSSSSNTTTISGRDEHTPAKVTSSSLRDRLRSSTSGRGTARSKGGFSAGGVRRILGQTPDKPIRTRFAPSPTGYLHLGSLRTALFNNLASVASKGGSFILRIEDTDQSRLVHDAEDRIISDLKWLGLEWSEGPDCGGPHGPYRQSERLEIYKHHVDHLVDEGHAYRCFCKPEDLEKQKLELHNAGKPTFYPGTCRSIQADESTSRAAAGESHVVRFRGDAFGLLGHKDAIYGPFQKKEVEEDFIILKTDGFPTYHLANVVDDHLMEITHVEWLISTPKHLALYRAFGWNPPTFAHLGLLVNQDGSKLSKRNESANVSRYQVERYSPMAMQAWLANLGSSFMPGHDSPPRTIKDVADALSFKFTRGGIKLNPEKLDLFDVRYHRSTILSPREDLAPVERRLISSSLLEPILSEVHSLTAPPTSTFTSTFTDDDDNNNNNNTQNPFTDHSSEEWGRHTKTPVPALSIAYLENMLGRLVRSNRYKKRGDVRRLVVTHPHYFWRVPESIYALSLGMMDPQTRDGKLPAVLRAISRVCQDASLWEVEEVDGGADRAGQDAAAVVARSMVEWLAREAPVVSEMDVYALQRFVATGRPAALSHSAGDLFAVLGRDEWLYRLGVVRDRLTGAA</sequence>
<dbReference type="Gene3D" id="3.40.50.620">
    <property type="entry name" value="HUPs"/>
    <property type="match status" value="1"/>
</dbReference>
<dbReference type="GO" id="GO:0004818">
    <property type="term" value="F:glutamate-tRNA ligase activity"/>
    <property type="evidence" value="ECO:0007669"/>
    <property type="project" value="UniProtKB-EC"/>
</dbReference>
<evidence type="ECO:0000259" key="9">
    <source>
        <dbReference type="Pfam" id="PF00749"/>
    </source>
</evidence>
<dbReference type="InterPro" id="IPR020058">
    <property type="entry name" value="Glu/Gln-tRNA-synth_Ib_cat-dom"/>
</dbReference>
<dbReference type="InterPro" id="IPR014729">
    <property type="entry name" value="Rossmann-like_a/b/a_fold"/>
</dbReference>
<organism evidence="10 11">
    <name type="scientific">Geosmithia morbida</name>
    <dbReference type="NCBI Taxonomy" id="1094350"/>
    <lineage>
        <taxon>Eukaryota</taxon>
        <taxon>Fungi</taxon>
        <taxon>Dikarya</taxon>
        <taxon>Ascomycota</taxon>
        <taxon>Pezizomycotina</taxon>
        <taxon>Sordariomycetes</taxon>
        <taxon>Hypocreomycetidae</taxon>
        <taxon>Hypocreales</taxon>
        <taxon>Bionectriaceae</taxon>
        <taxon>Geosmithia</taxon>
    </lineage>
</organism>
<comment type="caution">
    <text evidence="10">The sequence shown here is derived from an EMBL/GenBank/DDBJ whole genome shotgun (WGS) entry which is preliminary data.</text>
</comment>
<dbReference type="Pfam" id="PF00749">
    <property type="entry name" value="tRNA-synt_1c"/>
    <property type="match status" value="1"/>
</dbReference>
<dbReference type="InterPro" id="IPR004527">
    <property type="entry name" value="Glu-tRNA-ligase_bac/mito"/>
</dbReference>
<dbReference type="GO" id="GO:0005739">
    <property type="term" value="C:mitochondrion"/>
    <property type="evidence" value="ECO:0007669"/>
    <property type="project" value="TreeGrafter"/>
</dbReference>
<dbReference type="PRINTS" id="PR00987">
    <property type="entry name" value="TRNASYNTHGLU"/>
</dbReference>
<gene>
    <name evidence="10" type="ORF">GMORB2_4403</name>
</gene>
<dbReference type="NCBIfam" id="TIGR00464">
    <property type="entry name" value="gltX_bact"/>
    <property type="match status" value="1"/>
</dbReference>
<feature type="region of interest" description="Disordered" evidence="8">
    <location>
        <begin position="462"/>
        <end position="496"/>
    </location>
</feature>
<accession>A0A9P4YQ35</accession>
<feature type="compositionally biased region" description="Low complexity" evidence="8">
    <location>
        <begin position="476"/>
        <end position="487"/>
    </location>
</feature>
<dbReference type="EC" id="6.1.1.17" evidence="1"/>
<evidence type="ECO:0000313" key="10">
    <source>
        <dbReference type="EMBL" id="KAF4119737.1"/>
    </source>
</evidence>
<evidence type="ECO:0000256" key="4">
    <source>
        <dbReference type="ARBA" id="ARBA00022840"/>
    </source>
</evidence>
<dbReference type="PANTHER" id="PTHR43311:SF2">
    <property type="entry name" value="GLUTAMATE--TRNA LIGASE, MITOCHONDRIAL-RELATED"/>
    <property type="match status" value="1"/>
</dbReference>
<evidence type="ECO:0000256" key="8">
    <source>
        <dbReference type="SAM" id="MobiDB-lite"/>
    </source>
</evidence>